<feature type="compositionally biased region" description="Basic and acidic residues" evidence="9">
    <location>
        <begin position="639"/>
        <end position="651"/>
    </location>
</feature>
<comment type="subcellular location">
    <subcellularLocation>
        <location evidence="1">Cell membrane</location>
        <topology evidence="1">Multi-pass membrane protein</topology>
    </subcellularLocation>
</comment>
<dbReference type="RefSeq" id="WP_345674338.1">
    <property type="nucleotide sequence ID" value="NZ_BAABHS010000004.1"/>
</dbReference>
<dbReference type="EMBL" id="BAABHS010000004">
    <property type="protein sequence ID" value="GAA4953286.1"/>
    <property type="molecule type" value="Genomic_DNA"/>
</dbReference>
<dbReference type="InterPro" id="IPR052157">
    <property type="entry name" value="BCAA_transport_permease"/>
</dbReference>
<evidence type="ECO:0008006" key="13">
    <source>
        <dbReference type="Google" id="ProtNLM"/>
    </source>
</evidence>
<feature type="transmembrane region" description="Helical" evidence="10">
    <location>
        <begin position="6"/>
        <end position="25"/>
    </location>
</feature>
<dbReference type="InterPro" id="IPR043428">
    <property type="entry name" value="LivM-like"/>
</dbReference>
<evidence type="ECO:0000256" key="8">
    <source>
        <dbReference type="ARBA" id="ARBA00037998"/>
    </source>
</evidence>
<evidence type="ECO:0000256" key="7">
    <source>
        <dbReference type="ARBA" id="ARBA00023136"/>
    </source>
</evidence>
<evidence type="ECO:0000256" key="4">
    <source>
        <dbReference type="ARBA" id="ARBA00022692"/>
    </source>
</evidence>
<dbReference type="Proteomes" id="UP001500466">
    <property type="component" value="Unassembled WGS sequence"/>
</dbReference>
<evidence type="ECO:0000256" key="6">
    <source>
        <dbReference type="ARBA" id="ARBA00022989"/>
    </source>
</evidence>
<evidence type="ECO:0000256" key="1">
    <source>
        <dbReference type="ARBA" id="ARBA00004651"/>
    </source>
</evidence>
<comment type="caution">
    <text evidence="11">The sequence shown here is derived from an EMBL/GenBank/DDBJ whole genome shotgun (WGS) entry which is preliminary data.</text>
</comment>
<dbReference type="CDD" id="cd06581">
    <property type="entry name" value="TM_PBP1_LivM_like"/>
    <property type="match status" value="1"/>
</dbReference>
<evidence type="ECO:0000256" key="9">
    <source>
        <dbReference type="SAM" id="MobiDB-lite"/>
    </source>
</evidence>
<feature type="transmembrane region" description="Helical" evidence="10">
    <location>
        <begin position="32"/>
        <end position="50"/>
    </location>
</feature>
<keyword evidence="2" id="KW-0813">Transport</keyword>
<dbReference type="CDD" id="cd06582">
    <property type="entry name" value="TM_PBP1_LivH_like"/>
    <property type="match status" value="1"/>
</dbReference>
<protein>
    <recommendedName>
        <fullName evidence="13">Branched-chain amino acid transport system permease protein</fullName>
    </recommendedName>
</protein>
<feature type="transmembrane region" description="Helical" evidence="10">
    <location>
        <begin position="314"/>
        <end position="332"/>
    </location>
</feature>
<keyword evidence="5" id="KW-0029">Amino-acid transport</keyword>
<feature type="transmembrane region" description="Helical" evidence="10">
    <location>
        <begin position="511"/>
        <end position="531"/>
    </location>
</feature>
<evidence type="ECO:0000256" key="2">
    <source>
        <dbReference type="ARBA" id="ARBA00022448"/>
    </source>
</evidence>
<dbReference type="Pfam" id="PF02653">
    <property type="entry name" value="BPD_transp_2"/>
    <property type="match status" value="2"/>
</dbReference>
<evidence type="ECO:0000313" key="11">
    <source>
        <dbReference type="EMBL" id="GAA4953286.1"/>
    </source>
</evidence>
<dbReference type="PANTHER" id="PTHR11795">
    <property type="entry name" value="BRANCHED-CHAIN AMINO ACID TRANSPORT SYSTEM PERMEASE PROTEIN LIVH"/>
    <property type="match status" value="1"/>
</dbReference>
<feature type="transmembrane region" description="Helical" evidence="10">
    <location>
        <begin position="421"/>
        <end position="440"/>
    </location>
</feature>
<feature type="transmembrane region" description="Helical" evidence="10">
    <location>
        <begin position="344"/>
        <end position="365"/>
    </location>
</feature>
<comment type="similarity">
    <text evidence="8">Belongs to the binding-protein-dependent transport system permease family. LivHM subfamily.</text>
</comment>
<accession>A0ABP9GUQ4</accession>
<name>A0ABP9GUQ4_9ACTN</name>
<feature type="transmembrane region" description="Helical" evidence="10">
    <location>
        <begin position="385"/>
        <end position="409"/>
    </location>
</feature>
<feature type="transmembrane region" description="Helical" evidence="10">
    <location>
        <begin position="274"/>
        <end position="294"/>
    </location>
</feature>
<feature type="transmembrane region" description="Helical" evidence="10">
    <location>
        <begin position="194"/>
        <end position="212"/>
    </location>
</feature>
<keyword evidence="7 10" id="KW-0472">Membrane</keyword>
<sequence length="651" mass="67442">MLTIDLALAGLGVGAIAALAAVGLITSYRATGVFNLGFGALAMLIAYLLWQQVRVWSWPVVPAALFDVFVVAPVFGLLLDRFVFRGLQRRGAGPAEMLAASLGVLVMLLGIAILTWGTESRLDPPTLFPAGTVELWDGATVSESALAELGVVVGIALVVAVVTRYTRFGADLRAVVDRRELAELTGVAADRVSAVGWAFGSMLAGLTGILLAPHLRLDPFGLTLLVLETIGVAVAARLASLPVAILVAVAIGVGQSELTRVQLEGRAQNMLQALQSNLFVVVLLLALLLLPRMVEVGERGTYTRIPAGNGARLPALWWLPYPVLLAAPLVLSTEHLQSAQQVPALAIVFVSLVIVTGFAGQVSLGQAGYAGLGALIAASLMSGKFFGFGAVPGLLALLLGALLVIPVGLVTGWPAIRRRGLALALSTFAVAAVVSRFVFAQPIFTTGLRLDHPWPFEGEHAFYILELICLGLTLLLVRRLHAGRLGRMLIAMRDSEGGAAASGIDVPGLKVFVFAVSAGVAALGGALLGMSGRSFDAQTFDPIQGLIWFAAVVVFGVDSAAGAVLAAALIVGLDSGTQPGVSVIVVGAGAILLSRMPGGALATARRVLMPALAPPEPAADTARSTARLTPAGRAVRARVHADREARPGALR</sequence>
<feature type="transmembrane region" description="Helical" evidence="10">
    <location>
        <begin position="460"/>
        <end position="477"/>
    </location>
</feature>
<keyword evidence="6 10" id="KW-1133">Transmembrane helix</keyword>
<proteinExistence type="inferred from homology"/>
<feature type="region of interest" description="Disordered" evidence="9">
    <location>
        <begin position="631"/>
        <end position="651"/>
    </location>
</feature>
<feature type="transmembrane region" description="Helical" evidence="10">
    <location>
        <begin position="98"/>
        <end position="117"/>
    </location>
</feature>
<organism evidence="11 12">
    <name type="scientific">Yinghuangia aomiensis</name>
    <dbReference type="NCBI Taxonomy" id="676205"/>
    <lineage>
        <taxon>Bacteria</taxon>
        <taxon>Bacillati</taxon>
        <taxon>Actinomycetota</taxon>
        <taxon>Actinomycetes</taxon>
        <taxon>Kitasatosporales</taxon>
        <taxon>Streptomycetaceae</taxon>
        <taxon>Yinghuangia</taxon>
    </lineage>
</organism>
<feature type="transmembrane region" description="Helical" evidence="10">
    <location>
        <begin position="583"/>
        <end position="604"/>
    </location>
</feature>
<feature type="transmembrane region" description="Helical" evidence="10">
    <location>
        <begin position="56"/>
        <end position="78"/>
    </location>
</feature>
<evidence type="ECO:0000256" key="5">
    <source>
        <dbReference type="ARBA" id="ARBA00022970"/>
    </source>
</evidence>
<feature type="transmembrane region" description="Helical" evidence="10">
    <location>
        <begin position="145"/>
        <end position="163"/>
    </location>
</feature>
<keyword evidence="12" id="KW-1185">Reference proteome</keyword>
<feature type="transmembrane region" description="Helical" evidence="10">
    <location>
        <begin position="546"/>
        <end position="571"/>
    </location>
</feature>
<reference evidence="12" key="1">
    <citation type="journal article" date="2019" name="Int. J. Syst. Evol. Microbiol.">
        <title>The Global Catalogue of Microorganisms (GCM) 10K type strain sequencing project: providing services to taxonomists for standard genome sequencing and annotation.</title>
        <authorList>
            <consortium name="The Broad Institute Genomics Platform"/>
            <consortium name="The Broad Institute Genome Sequencing Center for Infectious Disease"/>
            <person name="Wu L."/>
            <person name="Ma J."/>
        </authorList>
    </citation>
    <scope>NUCLEOTIDE SEQUENCE [LARGE SCALE GENOMIC DNA]</scope>
    <source>
        <strain evidence="12">JCM 17986</strain>
    </source>
</reference>
<evidence type="ECO:0000256" key="10">
    <source>
        <dbReference type="SAM" id="Phobius"/>
    </source>
</evidence>
<gene>
    <name evidence="11" type="ORF">GCM10023205_13190</name>
</gene>
<evidence type="ECO:0000256" key="3">
    <source>
        <dbReference type="ARBA" id="ARBA00022475"/>
    </source>
</evidence>
<dbReference type="PANTHER" id="PTHR11795:SF445">
    <property type="entry name" value="AMINO ACID ABC TRANSPORTER PERMEASE PROTEIN"/>
    <property type="match status" value="1"/>
</dbReference>
<keyword evidence="4 10" id="KW-0812">Transmembrane</keyword>
<keyword evidence="3" id="KW-1003">Cell membrane</keyword>
<evidence type="ECO:0000313" key="12">
    <source>
        <dbReference type="Proteomes" id="UP001500466"/>
    </source>
</evidence>
<feature type="transmembrane region" description="Helical" evidence="10">
    <location>
        <begin position="232"/>
        <end position="253"/>
    </location>
</feature>
<dbReference type="InterPro" id="IPR001851">
    <property type="entry name" value="ABC_transp_permease"/>
</dbReference>